<evidence type="ECO:0000256" key="9">
    <source>
        <dbReference type="SAM" id="Coils"/>
    </source>
</evidence>
<feature type="modified residue" description="N5-methylglutamine" evidence="7">
    <location>
        <position position="234"/>
    </location>
</feature>
<dbReference type="Gene3D" id="3.30.160.20">
    <property type="match status" value="1"/>
</dbReference>
<dbReference type="FunFam" id="3.30.70.1660:FF:000002">
    <property type="entry name" value="Peptide chain release factor 1"/>
    <property type="match status" value="1"/>
</dbReference>
<comment type="subcellular location">
    <subcellularLocation>
        <location evidence="2 7">Cytoplasm</location>
    </subcellularLocation>
</comment>
<dbReference type="HAMAP" id="MF_00093">
    <property type="entry name" value="Rel_fac_1"/>
    <property type="match status" value="1"/>
</dbReference>
<keyword evidence="4 7" id="KW-0488">Methylation</keyword>
<protein>
    <recommendedName>
        <fullName evidence="7 8">Peptide chain release factor 1</fullName>
        <shortName evidence="7">RF-1</shortName>
    </recommendedName>
</protein>
<evidence type="ECO:0000313" key="12">
    <source>
        <dbReference type="Proteomes" id="UP000294678"/>
    </source>
</evidence>
<accession>A0AA46DXJ1</accession>
<name>A0AA46DXJ1_9FUSO</name>
<keyword evidence="5 7" id="KW-0963">Cytoplasm</keyword>
<evidence type="ECO:0000256" key="6">
    <source>
        <dbReference type="ARBA" id="ARBA00022917"/>
    </source>
</evidence>
<organism evidence="11 12">
    <name type="scientific">Hypnocyclicus thermotrophus</name>
    <dbReference type="NCBI Taxonomy" id="1627895"/>
    <lineage>
        <taxon>Bacteria</taxon>
        <taxon>Fusobacteriati</taxon>
        <taxon>Fusobacteriota</taxon>
        <taxon>Fusobacteriia</taxon>
        <taxon>Fusobacteriales</taxon>
        <taxon>Fusobacteriaceae</taxon>
        <taxon>Hypnocyclicus</taxon>
    </lineage>
</organism>
<evidence type="ECO:0000259" key="10">
    <source>
        <dbReference type="PROSITE" id="PS00745"/>
    </source>
</evidence>
<dbReference type="InterPro" id="IPR000352">
    <property type="entry name" value="Pep_chain_release_fac_I"/>
</dbReference>
<comment type="PTM">
    <text evidence="7">Methylated by PrmC. Methylation increases the termination efficiency of RF1.</text>
</comment>
<evidence type="ECO:0000256" key="7">
    <source>
        <dbReference type="HAMAP-Rule" id="MF_00093"/>
    </source>
</evidence>
<dbReference type="Proteomes" id="UP000294678">
    <property type="component" value="Unassembled WGS sequence"/>
</dbReference>
<dbReference type="InterPro" id="IPR045853">
    <property type="entry name" value="Pep_chain_release_fac_I_sf"/>
</dbReference>
<dbReference type="Gene3D" id="3.30.70.1660">
    <property type="match status" value="1"/>
</dbReference>
<comment type="similarity">
    <text evidence="3 7">Belongs to the prokaryotic/mitochondrial release factor family.</text>
</comment>
<keyword evidence="12" id="KW-1185">Reference proteome</keyword>
<dbReference type="InterPro" id="IPR050057">
    <property type="entry name" value="Prokaryotic/Mito_RF"/>
</dbReference>
<keyword evidence="9" id="KW-0175">Coiled coil</keyword>
<dbReference type="SMART" id="SM00937">
    <property type="entry name" value="PCRF"/>
    <property type="match status" value="1"/>
</dbReference>
<evidence type="ECO:0000256" key="4">
    <source>
        <dbReference type="ARBA" id="ARBA00022481"/>
    </source>
</evidence>
<dbReference type="NCBIfam" id="TIGR00019">
    <property type="entry name" value="prfA"/>
    <property type="match status" value="1"/>
</dbReference>
<dbReference type="InterPro" id="IPR005139">
    <property type="entry name" value="PCRF"/>
</dbReference>
<dbReference type="AlphaFoldDB" id="A0AA46DXJ1"/>
<keyword evidence="6 7" id="KW-0648">Protein biosynthesis</keyword>
<dbReference type="RefSeq" id="WP_134113631.1">
    <property type="nucleotide sequence ID" value="NZ_SOBG01000008.1"/>
</dbReference>
<dbReference type="SUPFAM" id="SSF75620">
    <property type="entry name" value="Release factor"/>
    <property type="match status" value="1"/>
</dbReference>
<dbReference type="InterPro" id="IPR004373">
    <property type="entry name" value="RF-1"/>
</dbReference>
<reference evidence="11 12" key="1">
    <citation type="submission" date="2019-03" db="EMBL/GenBank/DDBJ databases">
        <title>Genomic Encyclopedia of Type Strains, Phase IV (KMG-IV): sequencing the most valuable type-strain genomes for metagenomic binning, comparative biology and taxonomic classification.</title>
        <authorList>
            <person name="Goeker M."/>
        </authorList>
    </citation>
    <scope>NUCLEOTIDE SEQUENCE [LARGE SCALE GENOMIC DNA]</scope>
    <source>
        <strain evidence="11 12">DSM 100055</strain>
    </source>
</reference>
<dbReference type="PANTHER" id="PTHR43804:SF7">
    <property type="entry name" value="LD18447P"/>
    <property type="match status" value="1"/>
</dbReference>
<comment type="function">
    <text evidence="1 7">Peptide chain release factor 1 directs the termination of translation in response to the peptide chain termination codons UAG and UAA.</text>
</comment>
<dbReference type="Pfam" id="PF03462">
    <property type="entry name" value="PCRF"/>
    <property type="match status" value="1"/>
</dbReference>
<comment type="caution">
    <text evidence="11">The sequence shown here is derived from an EMBL/GenBank/DDBJ whole genome shotgun (WGS) entry which is preliminary data.</text>
</comment>
<dbReference type="Gene3D" id="6.10.140.1950">
    <property type="match status" value="1"/>
</dbReference>
<evidence type="ECO:0000313" key="11">
    <source>
        <dbReference type="EMBL" id="TDT68046.1"/>
    </source>
</evidence>
<proteinExistence type="inferred from homology"/>
<evidence type="ECO:0000256" key="3">
    <source>
        <dbReference type="ARBA" id="ARBA00010835"/>
    </source>
</evidence>
<dbReference type="GO" id="GO:0016149">
    <property type="term" value="F:translation release factor activity, codon specific"/>
    <property type="evidence" value="ECO:0007669"/>
    <property type="project" value="UniProtKB-UniRule"/>
</dbReference>
<dbReference type="PROSITE" id="PS00745">
    <property type="entry name" value="RF_PROK_I"/>
    <property type="match status" value="1"/>
</dbReference>
<evidence type="ECO:0000256" key="2">
    <source>
        <dbReference type="ARBA" id="ARBA00004496"/>
    </source>
</evidence>
<dbReference type="PANTHER" id="PTHR43804">
    <property type="entry name" value="LD18447P"/>
    <property type="match status" value="1"/>
</dbReference>
<feature type="coiled-coil region" evidence="9">
    <location>
        <begin position="44"/>
        <end position="94"/>
    </location>
</feature>
<dbReference type="FunFam" id="3.30.160.20:FF:000004">
    <property type="entry name" value="Peptide chain release factor 1"/>
    <property type="match status" value="1"/>
</dbReference>
<sequence>MFNKLEEVVKRSEELTALLGTQEVASDPKKMMEYNKALSSMSEIVEKYKEYKKIKSDYESLKNDLHSEKDPDMKEMIHEEVKELEAKIPELEQQLKILLLPKDPNDDKNVIIEIRGGAGGDEAALFAADLFRMFTRYAERQKWKVEIIDKSEIGVGGLKEIIFSINGKGAYSKLKFESGVHRVQRVPETESQGRVHTSTVTVAVLPEVEDVGEVEINQSDLKIDTYRASGAGGQHVNMTDSAVRITHLPTGIVVSCQDGRSQLKNREQAMKVLATKLYEIELEKQRSAVDSARKLQVGTGARSEKIRTYNFPQGRVTDHRIKLTLHKLDAILDGDLNELIDALITYDQSEQLQNLGEE</sequence>
<dbReference type="Pfam" id="PF00472">
    <property type="entry name" value="RF-1"/>
    <property type="match status" value="1"/>
</dbReference>
<feature type="domain" description="Prokaryotic-type class I peptide chain release factors" evidence="10">
    <location>
        <begin position="227"/>
        <end position="243"/>
    </location>
</feature>
<evidence type="ECO:0000256" key="8">
    <source>
        <dbReference type="NCBIfam" id="TIGR00019"/>
    </source>
</evidence>
<dbReference type="GO" id="GO:0005829">
    <property type="term" value="C:cytosol"/>
    <property type="evidence" value="ECO:0007669"/>
    <property type="project" value="UniProtKB-ARBA"/>
</dbReference>
<evidence type="ECO:0000256" key="5">
    <source>
        <dbReference type="ARBA" id="ARBA00022490"/>
    </source>
</evidence>
<dbReference type="FunFam" id="3.30.70.1660:FF:000004">
    <property type="entry name" value="Peptide chain release factor 1"/>
    <property type="match status" value="1"/>
</dbReference>
<dbReference type="NCBIfam" id="NF001859">
    <property type="entry name" value="PRK00591.1"/>
    <property type="match status" value="1"/>
</dbReference>
<evidence type="ECO:0000256" key="1">
    <source>
        <dbReference type="ARBA" id="ARBA00002986"/>
    </source>
</evidence>
<gene>
    <name evidence="7" type="primary">prfA</name>
    <name evidence="11" type="ORF">EV215_1767</name>
</gene>
<dbReference type="EMBL" id="SOBG01000008">
    <property type="protein sequence ID" value="TDT68046.1"/>
    <property type="molecule type" value="Genomic_DNA"/>
</dbReference>